<gene>
    <name evidence="1" type="ORF">PS710_04902</name>
</gene>
<evidence type="ECO:0000313" key="1">
    <source>
        <dbReference type="EMBL" id="VVO29424.1"/>
    </source>
</evidence>
<reference evidence="1 2" key="1">
    <citation type="submission" date="2019-09" db="EMBL/GenBank/DDBJ databases">
        <authorList>
            <person name="Chandra G."/>
            <person name="Truman W A."/>
        </authorList>
    </citation>
    <scope>NUCLEOTIDE SEQUENCE [LARGE SCALE GENOMIC DNA]</scope>
    <source>
        <strain evidence="1">PS710</strain>
    </source>
</reference>
<protein>
    <submittedName>
        <fullName evidence="1">Uncharacterized protein</fullName>
    </submittedName>
</protein>
<dbReference type="Proteomes" id="UP000381093">
    <property type="component" value="Unassembled WGS sequence"/>
</dbReference>
<sequence>MNFLDARCQSGPFSDLMFGLCDDPSSPAAYVDRKSPDSWIATVNNSHEKEVTFTAIDNCVIQNHEQTGHGRCDCMLTTDRELYLVELKERGGSAWKNEAIEQLKSTIELLRATHGQEFLDSYSPRKAFVCNRRKPPFVTLETDRKQHFFKTYGFKLDIQTTVLIV</sequence>
<accession>A0A5E7ERV3</accession>
<evidence type="ECO:0000313" key="2">
    <source>
        <dbReference type="Proteomes" id="UP000381093"/>
    </source>
</evidence>
<dbReference type="RefSeq" id="WP_150766810.1">
    <property type="nucleotide sequence ID" value="NZ_CABVHW010000022.1"/>
</dbReference>
<proteinExistence type="predicted"/>
<name>A0A5E7ERV3_PSEFL</name>
<organism evidence="1 2">
    <name type="scientific">Pseudomonas fluorescens</name>
    <dbReference type="NCBI Taxonomy" id="294"/>
    <lineage>
        <taxon>Bacteria</taxon>
        <taxon>Pseudomonadati</taxon>
        <taxon>Pseudomonadota</taxon>
        <taxon>Gammaproteobacteria</taxon>
        <taxon>Pseudomonadales</taxon>
        <taxon>Pseudomonadaceae</taxon>
        <taxon>Pseudomonas</taxon>
    </lineage>
</organism>
<dbReference type="EMBL" id="CABVHW010000022">
    <property type="protein sequence ID" value="VVO29424.1"/>
    <property type="molecule type" value="Genomic_DNA"/>
</dbReference>
<dbReference type="AlphaFoldDB" id="A0A5E7ERV3"/>